<dbReference type="InterPro" id="IPR043502">
    <property type="entry name" value="DNA/RNA_pol_sf"/>
</dbReference>
<sequence>MANHLRPLFITANFGGVPIPKTMVDGGAAINLLPHRMLSKMGRTEKDLIPTRLTVTNFAGGITKTLGILDVDVLVGSKKLKVAFFVVDTTSTTYNALLGRDWIHQSLCVPSTLHQQLALWNEEGYMEIIEADPRPFLPSTMCCEARYYYDALGPFTFFGVNQNGRPHGVTAQRLIEEGLTNSLEDWNRPFDEEELQEEVLDFAPAALDDSLPEVEDPLQEINLGTGEDPRPTFISALLKEPLKNELVALLQEFKDCFAWHYHEMPGLDRELVEHKLPIKEGYLPVKQARRRMSMDTELKVKEEIERLLKAGFIRPAIYADWLANIVPVLKRKTGAVRICVDYRNLNEASPKDEYPMPMADMLVDGAAHNQMLSFMDGNAGYNQIMMAEEDIYKTAFMCPGHIGAFEYTVMPFGLRNAGATYQRAMNSVFHDMIGHSLEVYIDDVVIKSPEEGNHMTNLKRAFLRMRQHKLKMNPKKCVFGVQAGNFLGFLVHQRGIEIDKNKARSIIEALPPRNKKELQSLLGKINFLRRFISNSAGKIQPFSSLLRLKQEQTFKWEEQHQQAFEEIKHYLSNPPVLSPPRRGRPLKLYISASEVSIGSLLVQDNKEGKEHAVYYLSRTLTEVERKYSAIERLCLALYFTAVKLRHYMLPYTIYIIAKTDLIKYMLTRPMLRGRIGKWTLALTEFAFRYVPQKAVKGQAVADFLADHPGEEIENMDSLDIANADLLTRAHTCLNNPIYSVHLAPWKLYFDGSKTDITSGAGIVLEEPLGIRHCYSFQLDFQCTNNRAEYEALIIGLEILVELGIQSVEILGDSMLVLKQIAGEYKCLSPSLAVYLVAARNLLTEFREATWEHIPREEKFAANELAQVATGVQMPQDCVQRIIRIGKKSLPSVLARGMEIDVNSATITEDDWRNPIMTYLRYPTLPSEKRVRIMALNYLMWNEDLVRKSKDEVLLRCLGKKEYMKVMGETHEGICGAHQGGRKMCWLIRRYGYFWPTIMKDCINYSKGCESCQRHGPVQQAPSVPMNPVVKPWPLRGWAMDLIGKIYPASSQQHCFIIVATDYFTKWVEAKAVKSTTSQEIITFIEEQIIQRFGIPESITTDRGSSFISGEMLDMAEAFKIRLLQSTPYYAQANGQAESSNKVIINIIRKMLEKNPKQWHEKLSETLWAYRTSKREATGMTPYALTYGHDAILPMEIAVQSLRIAHQHDLVGENYSQAMLLELEGLDAGRIDTLNKLRAGKQAVSRAYNKRVRNKSFEEGEIVCKAVLPLGTHVASYGKWNKKEKMKRCALSMRQSSICTWSKQQTLTRPRVFYS</sequence>
<dbReference type="PROSITE" id="PS50879">
    <property type="entry name" value="RNASE_H_1"/>
    <property type="match status" value="1"/>
</dbReference>
<dbReference type="PANTHER" id="PTHR48475:SF1">
    <property type="entry name" value="RNASE H TYPE-1 DOMAIN-CONTAINING PROTEIN"/>
    <property type="match status" value="1"/>
</dbReference>
<dbReference type="InterPro" id="IPR036397">
    <property type="entry name" value="RNaseH_sf"/>
</dbReference>
<dbReference type="Pfam" id="PF00078">
    <property type="entry name" value="RVT_1"/>
    <property type="match status" value="1"/>
</dbReference>
<feature type="domain" description="RNase H type-1" evidence="2">
    <location>
        <begin position="741"/>
        <end position="874"/>
    </location>
</feature>
<accession>A0ABM0PRJ3</accession>
<dbReference type="Pfam" id="PF17921">
    <property type="entry name" value="Integrase_H2C2"/>
    <property type="match status" value="1"/>
</dbReference>
<dbReference type="Gene3D" id="3.30.420.10">
    <property type="entry name" value="Ribonuclease H-like superfamily/Ribonuclease H"/>
    <property type="match status" value="2"/>
</dbReference>
<dbReference type="InterPro" id="IPR041577">
    <property type="entry name" value="RT_RNaseH_2"/>
</dbReference>
<dbReference type="SUPFAM" id="SSF56672">
    <property type="entry name" value="DNA/RNA polymerases"/>
    <property type="match status" value="1"/>
</dbReference>
<name>A0ABM0PRJ3_PRUMU</name>
<dbReference type="Gene3D" id="3.10.10.10">
    <property type="entry name" value="HIV Type 1 Reverse Transcriptase, subunit A, domain 1"/>
    <property type="match status" value="1"/>
</dbReference>
<dbReference type="Pfam" id="PF13456">
    <property type="entry name" value="RVT_3"/>
    <property type="match status" value="1"/>
</dbReference>
<dbReference type="Gene3D" id="1.10.340.70">
    <property type="match status" value="1"/>
</dbReference>
<dbReference type="InterPro" id="IPR000477">
    <property type="entry name" value="RT_dom"/>
</dbReference>
<dbReference type="GeneID" id="103341621"/>
<keyword evidence="1" id="KW-0233">DNA recombination</keyword>
<reference evidence="5" key="2">
    <citation type="submission" date="2025-08" db="UniProtKB">
        <authorList>
            <consortium name="RefSeq"/>
        </authorList>
    </citation>
    <scope>IDENTIFICATION</scope>
</reference>
<dbReference type="Proteomes" id="UP000694861">
    <property type="component" value="Unplaced"/>
</dbReference>
<dbReference type="CDD" id="cd09279">
    <property type="entry name" value="RNase_HI_like"/>
    <property type="match status" value="1"/>
</dbReference>
<dbReference type="InterPro" id="IPR012337">
    <property type="entry name" value="RNaseH-like_sf"/>
</dbReference>
<dbReference type="CDD" id="cd00303">
    <property type="entry name" value="retropepsin_like"/>
    <property type="match status" value="1"/>
</dbReference>
<feature type="domain" description="Integrase catalytic" evidence="3">
    <location>
        <begin position="1029"/>
        <end position="1189"/>
    </location>
</feature>
<protein>
    <submittedName>
        <fullName evidence="5">Uncharacterized protein LOC103341621</fullName>
    </submittedName>
</protein>
<dbReference type="InterPro" id="IPR001584">
    <property type="entry name" value="Integrase_cat-core"/>
</dbReference>
<dbReference type="InterPro" id="IPR041588">
    <property type="entry name" value="Integrase_H2C2"/>
</dbReference>
<dbReference type="Pfam" id="PF17919">
    <property type="entry name" value="RT_RNaseH_2"/>
    <property type="match status" value="1"/>
</dbReference>
<evidence type="ECO:0000259" key="3">
    <source>
        <dbReference type="PROSITE" id="PS50994"/>
    </source>
</evidence>
<gene>
    <name evidence="5" type="primary">LOC103341621</name>
</gene>
<dbReference type="CDD" id="cd01647">
    <property type="entry name" value="RT_LTR"/>
    <property type="match status" value="1"/>
</dbReference>
<keyword evidence="4" id="KW-1185">Reference proteome</keyword>
<reference evidence="4" key="1">
    <citation type="journal article" date="2012" name="Nat. Commun.">
        <title>The genome of Prunus mume.</title>
        <authorList>
            <person name="Zhang Q."/>
            <person name="Chen W."/>
            <person name="Sun L."/>
            <person name="Zhao F."/>
            <person name="Huang B."/>
            <person name="Yang W."/>
            <person name="Tao Y."/>
            <person name="Wang J."/>
            <person name="Yuan Z."/>
            <person name="Fan G."/>
            <person name="Xing Z."/>
            <person name="Han C."/>
            <person name="Pan H."/>
            <person name="Zhong X."/>
            <person name="Shi W."/>
            <person name="Liang X."/>
            <person name="Du D."/>
            <person name="Sun F."/>
            <person name="Xu Z."/>
            <person name="Hao R."/>
            <person name="Lv T."/>
            <person name="Lv Y."/>
            <person name="Zheng Z."/>
            <person name="Sun M."/>
            <person name="Luo L."/>
            <person name="Cai M."/>
            <person name="Gao Y."/>
            <person name="Wang J."/>
            <person name="Yin Y."/>
            <person name="Xu X."/>
            <person name="Cheng T."/>
            <person name="Wang J."/>
        </authorList>
    </citation>
    <scope>NUCLEOTIDE SEQUENCE [LARGE SCALE GENOMIC DNA]</scope>
</reference>
<evidence type="ECO:0000259" key="2">
    <source>
        <dbReference type="PROSITE" id="PS50879"/>
    </source>
</evidence>
<dbReference type="InterPro" id="IPR002156">
    <property type="entry name" value="RNaseH_domain"/>
</dbReference>
<dbReference type="Gene3D" id="2.40.70.10">
    <property type="entry name" value="Acid Proteases"/>
    <property type="match status" value="1"/>
</dbReference>
<evidence type="ECO:0000256" key="1">
    <source>
        <dbReference type="ARBA" id="ARBA00023172"/>
    </source>
</evidence>
<dbReference type="PANTHER" id="PTHR48475">
    <property type="entry name" value="RIBONUCLEASE H"/>
    <property type="match status" value="1"/>
</dbReference>
<dbReference type="RefSeq" id="XP_008243389.1">
    <property type="nucleotide sequence ID" value="XM_008245167.1"/>
</dbReference>
<dbReference type="PROSITE" id="PS50994">
    <property type="entry name" value="INTEGRASE"/>
    <property type="match status" value="1"/>
</dbReference>
<dbReference type="Pfam" id="PF00665">
    <property type="entry name" value="rve"/>
    <property type="match status" value="1"/>
</dbReference>
<dbReference type="SUPFAM" id="SSF53098">
    <property type="entry name" value="Ribonuclease H-like"/>
    <property type="match status" value="2"/>
</dbReference>
<dbReference type="Gene3D" id="3.10.20.370">
    <property type="match status" value="1"/>
</dbReference>
<dbReference type="CDD" id="cd09274">
    <property type="entry name" value="RNase_HI_RT_Ty3"/>
    <property type="match status" value="1"/>
</dbReference>
<evidence type="ECO:0000313" key="4">
    <source>
        <dbReference type="Proteomes" id="UP000694861"/>
    </source>
</evidence>
<dbReference type="Gene3D" id="3.30.70.270">
    <property type="match status" value="2"/>
</dbReference>
<dbReference type="SUPFAM" id="SSF50630">
    <property type="entry name" value="Acid proteases"/>
    <property type="match status" value="1"/>
</dbReference>
<evidence type="ECO:0000313" key="5">
    <source>
        <dbReference type="RefSeq" id="XP_008243389.1"/>
    </source>
</evidence>
<dbReference type="InterPro" id="IPR021109">
    <property type="entry name" value="Peptidase_aspartic_dom_sf"/>
</dbReference>
<organism evidence="4 5">
    <name type="scientific">Prunus mume</name>
    <name type="common">Japanese apricot</name>
    <name type="synonym">Armeniaca mume</name>
    <dbReference type="NCBI Taxonomy" id="102107"/>
    <lineage>
        <taxon>Eukaryota</taxon>
        <taxon>Viridiplantae</taxon>
        <taxon>Streptophyta</taxon>
        <taxon>Embryophyta</taxon>
        <taxon>Tracheophyta</taxon>
        <taxon>Spermatophyta</taxon>
        <taxon>Magnoliopsida</taxon>
        <taxon>eudicotyledons</taxon>
        <taxon>Gunneridae</taxon>
        <taxon>Pentapetalae</taxon>
        <taxon>rosids</taxon>
        <taxon>fabids</taxon>
        <taxon>Rosales</taxon>
        <taxon>Rosaceae</taxon>
        <taxon>Amygdaloideae</taxon>
        <taxon>Amygdaleae</taxon>
        <taxon>Prunus</taxon>
    </lineage>
</organism>
<dbReference type="InterPro" id="IPR043128">
    <property type="entry name" value="Rev_trsase/Diguanyl_cyclase"/>
</dbReference>
<proteinExistence type="predicted"/>